<dbReference type="Gene3D" id="3.30.565.10">
    <property type="entry name" value="Histidine kinase-like ATPase, C-terminal domain"/>
    <property type="match status" value="1"/>
</dbReference>
<dbReference type="PANTHER" id="PTHR35526">
    <property type="entry name" value="ANTI-SIGMA-F FACTOR RSBW-RELATED"/>
    <property type="match status" value="1"/>
</dbReference>
<protein>
    <recommendedName>
        <fullName evidence="2">Histidine kinase/HSP90-like ATPase domain-containing protein</fullName>
    </recommendedName>
</protein>
<dbReference type="InterPro" id="IPR003594">
    <property type="entry name" value="HATPase_dom"/>
</dbReference>
<dbReference type="Pfam" id="PF13581">
    <property type="entry name" value="HATPase_c_2"/>
    <property type="match status" value="1"/>
</dbReference>
<organism evidence="3 4">
    <name type="scientific">Spongiactinospora rosea</name>
    <dbReference type="NCBI Taxonomy" id="2248750"/>
    <lineage>
        <taxon>Bacteria</taxon>
        <taxon>Bacillati</taxon>
        <taxon>Actinomycetota</taxon>
        <taxon>Actinomycetes</taxon>
        <taxon>Streptosporangiales</taxon>
        <taxon>Streptosporangiaceae</taxon>
        <taxon>Spongiactinospora</taxon>
    </lineage>
</organism>
<accession>A0A366LMU8</accession>
<dbReference type="SUPFAM" id="SSF55874">
    <property type="entry name" value="ATPase domain of HSP90 chaperone/DNA topoisomerase II/histidine kinase"/>
    <property type="match status" value="1"/>
</dbReference>
<keyword evidence="1" id="KW-0418">Kinase</keyword>
<evidence type="ECO:0000259" key="2">
    <source>
        <dbReference type="Pfam" id="PF13581"/>
    </source>
</evidence>
<dbReference type="Proteomes" id="UP000253303">
    <property type="component" value="Unassembled WGS sequence"/>
</dbReference>
<dbReference type="InterPro" id="IPR050267">
    <property type="entry name" value="Anti-sigma-factor_SerPK"/>
</dbReference>
<name>A0A366LMU8_9ACTN</name>
<keyword evidence="4" id="KW-1185">Reference proteome</keyword>
<reference evidence="3 4" key="1">
    <citation type="submission" date="2018-06" db="EMBL/GenBank/DDBJ databases">
        <title>Sphaerisporangium craniellae sp. nov., isolated from a marine sponge in the South China Sea.</title>
        <authorList>
            <person name="Li L."/>
        </authorList>
    </citation>
    <scope>NUCLEOTIDE SEQUENCE [LARGE SCALE GENOMIC DNA]</scope>
    <source>
        <strain evidence="3 4">LHW63015</strain>
    </source>
</reference>
<comment type="caution">
    <text evidence="3">The sequence shown here is derived from an EMBL/GenBank/DDBJ whole genome shotgun (WGS) entry which is preliminary data.</text>
</comment>
<dbReference type="InterPro" id="IPR036890">
    <property type="entry name" value="HATPase_C_sf"/>
</dbReference>
<keyword evidence="1" id="KW-0723">Serine/threonine-protein kinase</keyword>
<dbReference type="PANTHER" id="PTHR35526:SF6">
    <property type="entry name" value="SLR1861 PROTEIN"/>
    <property type="match status" value="1"/>
</dbReference>
<evidence type="ECO:0000313" key="4">
    <source>
        <dbReference type="Proteomes" id="UP000253303"/>
    </source>
</evidence>
<proteinExistence type="predicted"/>
<gene>
    <name evidence="3" type="ORF">DP939_36080</name>
</gene>
<dbReference type="EMBL" id="QMEY01000024">
    <property type="protein sequence ID" value="RBQ15265.1"/>
    <property type="molecule type" value="Genomic_DNA"/>
</dbReference>
<keyword evidence="1" id="KW-0808">Transferase</keyword>
<dbReference type="GO" id="GO:0004674">
    <property type="term" value="F:protein serine/threonine kinase activity"/>
    <property type="evidence" value="ECO:0007669"/>
    <property type="project" value="UniProtKB-KW"/>
</dbReference>
<dbReference type="CDD" id="cd16936">
    <property type="entry name" value="HATPase_RsbW-like"/>
    <property type="match status" value="1"/>
</dbReference>
<feature type="domain" description="Histidine kinase/HSP90-like ATPase" evidence="2">
    <location>
        <begin position="1"/>
        <end position="130"/>
    </location>
</feature>
<sequence length="146" mass="15987">MPATVASLGEVAMFVGQAGTDADLGERDAYRLRLATDELVTNVITHGFRHIAPGEIELQVSVSDGWVLVVVLDTAGEFDPTGRDRMAPAVRQAAVWRREEGTAGGFGLTLARMCADRIMYERTGDLNRTIIVVRRSGRRLCEAEIR</sequence>
<evidence type="ECO:0000313" key="3">
    <source>
        <dbReference type="EMBL" id="RBQ15265.1"/>
    </source>
</evidence>
<dbReference type="AlphaFoldDB" id="A0A366LMU8"/>
<evidence type="ECO:0000256" key="1">
    <source>
        <dbReference type="ARBA" id="ARBA00022527"/>
    </source>
</evidence>